<evidence type="ECO:0000313" key="11">
    <source>
        <dbReference type="Proteomes" id="UP000262969"/>
    </source>
</evidence>
<feature type="domain" description="DAHP synthetase I/KDSA" evidence="9">
    <location>
        <begin position="34"/>
        <end position="334"/>
    </location>
</feature>
<dbReference type="InterPro" id="IPR006218">
    <property type="entry name" value="DAHP1/KDSA"/>
</dbReference>
<evidence type="ECO:0000256" key="3">
    <source>
        <dbReference type="ARBA" id="ARBA00007985"/>
    </source>
</evidence>
<dbReference type="InterPro" id="IPR013785">
    <property type="entry name" value="Aldolase_TIM"/>
</dbReference>
<keyword evidence="4 8" id="KW-0028">Amino-acid biosynthesis</keyword>
<dbReference type="GO" id="GO:0008652">
    <property type="term" value="P:amino acid biosynthetic process"/>
    <property type="evidence" value="ECO:0007669"/>
    <property type="project" value="UniProtKB-KW"/>
</dbReference>
<evidence type="ECO:0000259" key="9">
    <source>
        <dbReference type="Pfam" id="PF00793"/>
    </source>
</evidence>
<dbReference type="Gene3D" id="3.20.20.70">
    <property type="entry name" value="Aldolase class I"/>
    <property type="match status" value="1"/>
</dbReference>
<dbReference type="EMBL" id="DPVV01000140">
    <property type="protein sequence ID" value="HCL01566.1"/>
    <property type="molecule type" value="Genomic_DNA"/>
</dbReference>
<comment type="caution">
    <text evidence="10">The sequence shown here is derived from an EMBL/GenBank/DDBJ whole genome shotgun (WGS) entry which is preliminary data.</text>
</comment>
<evidence type="ECO:0000256" key="8">
    <source>
        <dbReference type="PIRNR" id="PIRNR001361"/>
    </source>
</evidence>
<dbReference type="SUPFAM" id="SSF51569">
    <property type="entry name" value="Aldolase"/>
    <property type="match status" value="1"/>
</dbReference>
<dbReference type="NCBIfam" id="NF009395">
    <property type="entry name" value="PRK12755.1"/>
    <property type="match status" value="1"/>
</dbReference>
<dbReference type="GO" id="GO:0003849">
    <property type="term" value="F:3-deoxy-7-phosphoheptulonate synthase activity"/>
    <property type="evidence" value="ECO:0007669"/>
    <property type="project" value="UniProtKB-EC"/>
</dbReference>
<dbReference type="PANTHER" id="PTHR21225">
    <property type="entry name" value="PHOSPHO-2-DEHYDRO-3-DEOXYHEPTONATE ALDOLASE DAHP SYNTHETASE"/>
    <property type="match status" value="1"/>
</dbReference>
<keyword evidence="6 8" id="KW-0057">Aromatic amino acid biosynthesis</keyword>
<comment type="similarity">
    <text evidence="3 8">Belongs to the class-I DAHP synthase family.</text>
</comment>
<evidence type="ECO:0000313" key="10">
    <source>
        <dbReference type="EMBL" id="HCL01566.1"/>
    </source>
</evidence>
<reference evidence="10 11" key="1">
    <citation type="journal article" date="2018" name="Nat. Biotechnol.">
        <title>A standardized bacterial taxonomy based on genome phylogeny substantially revises the tree of life.</title>
        <authorList>
            <person name="Parks D.H."/>
            <person name="Chuvochina M."/>
            <person name="Waite D.W."/>
            <person name="Rinke C."/>
            <person name="Skarshewski A."/>
            <person name="Chaumeil P.A."/>
            <person name="Hugenholtz P."/>
        </authorList>
    </citation>
    <scope>NUCLEOTIDE SEQUENCE [LARGE SCALE GENOMIC DNA]</scope>
    <source>
        <strain evidence="10">UBA11728</strain>
    </source>
</reference>
<evidence type="ECO:0000256" key="5">
    <source>
        <dbReference type="ARBA" id="ARBA00022679"/>
    </source>
</evidence>
<dbReference type="EC" id="2.5.1.54" evidence="8"/>
<proteinExistence type="inferred from homology"/>
<evidence type="ECO:0000256" key="1">
    <source>
        <dbReference type="ARBA" id="ARBA00003726"/>
    </source>
</evidence>
<dbReference type="PIRSF" id="PIRSF001361">
    <property type="entry name" value="DAHP_synthase"/>
    <property type="match status" value="1"/>
</dbReference>
<comment type="catalytic activity">
    <reaction evidence="7 8">
        <text>D-erythrose 4-phosphate + phosphoenolpyruvate + H2O = 7-phospho-2-dehydro-3-deoxy-D-arabino-heptonate + phosphate</text>
        <dbReference type="Rhea" id="RHEA:14717"/>
        <dbReference type="ChEBI" id="CHEBI:15377"/>
        <dbReference type="ChEBI" id="CHEBI:16897"/>
        <dbReference type="ChEBI" id="CHEBI:43474"/>
        <dbReference type="ChEBI" id="CHEBI:58394"/>
        <dbReference type="ChEBI" id="CHEBI:58702"/>
        <dbReference type="EC" id="2.5.1.54"/>
    </reaction>
</comment>
<dbReference type="PANTHER" id="PTHR21225:SF12">
    <property type="entry name" value="PHOSPHO-2-DEHYDRO-3-DEOXYHEPTONATE ALDOLASE, TYROSINE-INHIBITED"/>
    <property type="match status" value="1"/>
</dbReference>
<accession>A0A3D2X3L1</accession>
<comment type="pathway">
    <text evidence="2 8">Metabolic intermediate biosynthesis; chorismate biosynthesis; chorismate from D-erythrose 4-phosphate and phosphoenolpyruvate: step 1/7.</text>
</comment>
<evidence type="ECO:0000256" key="6">
    <source>
        <dbReference type="ARBA" id="ARBA00023141"/>
    </source>
</evidence>
<gene>
    <name evidence="10" type="ORF">DHW61_03985</name>
</gene>
<evidence type="ECO:0000256" key="7">
    <source>
        <dbReference type="ARBA" id="ARBA00047508"/>
    </source>
</evidence>
<evidence type="ECO:0000256" key="4">
    <source>
        <dbReference type="ARBA" id="ARBA00022605"/>
    </source>
</evidence>
<sequence length="343" mass="38705">MSFNYVRKVMTPEELKSALPMSEYATRIKKERDAQIKDVFTGASDKFLVIIGPCSADNEDAVLDYLYRLTKLADKVSDKLIIIPRIYTNKPRTTGEGYKGISHQPNPEEEPNLQEGLIAMRKMHLRAINETGLTAADEMLYSENWPYVDDMLSYVAVGARSVEDQQHRLTISGMDVPAGMKNPTSGDLSVMLNSCIAAQASHTFLYRTWEVQTDGNPLAHTILRGAVNKHGQCIPNYHYEDLNRLLMMYQELPNLLNQATIVDANHANSSKQYYEQPRIVKEVLHSRKVNDQIAKLVKGVMVESYIEEGNQKVGEHVYGKSITDACIGWDTTEKLIYTIADNI</sequence>
<dbReference type="Pfam" id="PF00793">
    <property type="entry name" value="DAHP_synth_1"/>
    <property type="match status" value="1"/>
</dbReference>
<dbReference type="UniPathway" id="UPA00053">
    <property type="reaction ID" value="UER00084"/>
</dbReference>
<dbReference type="AlphaFoldDB" id="A0A3D2X3L1"/>
<dbReference type="GO" id="GO:0009073">
    <property type="term" value="P:aromatic amino acid family biosynthetic process"/>
    <property type="evidence" value="ECO:0007669"/>
    <property type="project" value="UniProtKB-KW"/>
</dbReference>
<keyword evidence="5 8" id="KW-0808">Transferase</keyword>
<dbReference type="InterPro" id="IPR006219">
    <property type="entry name" value="DAHP_synth_1"/>
</dbReference>
<dbReference type="Proteomes" id="UP000262969">
    <property type="component" value="Unassembled WGS sequence"/>
</dbReference>
<evidence type="ECO:0000256" key="2">
    <source>
        <dbReference type="ARBA" id="ARBA00004688"/>
    </source>
</evidence>
<protein>
    <recommendedName>
        <fullName evidence="8">Phospho-2-dehydro-3-deoxyheptonate aldolase</fullName>
        <ecNumber evidence="8">2.5.1.54</ecNumber>
    </recommendedName>
</protein>
<name>A0A3D2X3L1_9FIRM</name>
<comment type="function">
    <text evidence="1 8">Stereospecific condensation of phosphoenolpyruvate (PEP) and D-erythrose-4-phosphate (E4P) giving rise to 3-deoxy-D-arabino-heptulosonate-7-phosphate (DAHP).</text>
</comment>
<dbReference type="GO" id="GO:0005737">
    <property type="term" value="C:cytoplasm"/>
    <property type="evidence" value="ECO:0007669"/>
    <property type="project" value="TreeGrafter"/>
</dbReference>
<organism evidence="10 11">
    <name type="scientific">Lachnoclostridium phytofermentans</name>
    <dbReference type="NCBI Taxonomy" id="66219"/>
    <lineage>
        <taxon>Bacteria</taxon>
        <taxon>Bacillati</taxon>
        <taxon>Bacillota</taxon>
        <taxon>Clostridia</taxon>
        <taxon>Lachnospirales</taxon>
        <taxon>Lachnospiraceae</taxon>
    </lineage>
</organism>
<dbReference type="GO" id="GO:0009423">
    <property type="term" value="P:chorismate biosynthetic process"/>
    <property type="evidence" value="ECO:0007669"/>
    <property type="project" value="UniProtKB-UniPathway"/>
</dbReference>
<dbReference type="NCBIfam" id="TIGR00034">
    <property type="entry name" value="aroFGH"/>
    <property type="match status" value="1"/>
</dbReference>